<dbReference type="Proteomes" id="UP000266841">
    <property type="component" value="Unassembled WGS sequence"/>
</dbReference>
<feature type="compositionally biased region" description="Acidic residues" evidence="1">
    <location>
        <begin position="41"/>
        <end position="52"/>
    </location>
</feature>
<name>K0RDA6_THAOC</name>
<comment type="caution">
    <text evidence="2">The sequence shown here is derived from an EMBL/GenBank/DDBJ whole genome shotgun (WGS) entry which is preliminary data.</text>
</comment>
<dbReference type="EMBL" id="AGNL01044112">
    <property type="protein sequence ID" value="EJK50214.1"/>
    <property type="molecule type" value="Genomic_DNA"/>
</dbReference>
<feature type="region of interest" description="Disordered" evidence="1">
    <location>
        <begin position="1"/>
        <end position="89"/>
    </location>
</feature>
<dbReference type="AlphaFoldDB" id="K0RDA6"/>
<protein>
    <submittedName>
        <fullName evidence="2">Uncharacterized protein</fullName>
    </submittedName>
</protein>
<evidence type="ECO:0000313" key="2">
    <source>
        <dbReference type="EMBL" id="EJK50214.1"/>
    </source>
</evidence>
<keyword evidence="3" id="KW-1185">Reference proteome</keyword>
<evidence type="ECO:0000313" key="3">
    <source>
        <dbReference type="Proteomes" id="UP000266841"/>
    </source>
</evidence>
<reference evidence="2 3" key="1">
    <citation type="journal article" date="2012" name="Genome Biol.">
        <title>Genome and low-iron response of an oceanic diatom adapted to chronic iron limitation.</title>
        <authorList>
            <person name="Lommer M."/>
            <person name="Specht M."/>
            <person name="Roy A.S."/>
            <person name="Kraemer L."/>
            <person name="Andreson R."/>
            <person name="Gutowska M.A."/>
            <person name="Wolf J."/>
            <person name="Bergner S.V."/>
            <person name="Schilhabel M.B."/>
            <person name="Klostermeier U.C."/>
            <person name="Beiko R.G."/>
            <person name="Rosenstiel P."/>
            <person name="Hippler M."/>
            <person name="Laroche J."/>
        </authorList>
    </citation>
    <scope>NUCLEOTIDE SEQUENCE [LARGE SCALE GENOMIC DNA]</scope>
    <source>
        <strain evidence="2 3">CCMP1005</strain>
    </source>
</reference>
<proteinExistence type="predicted"/>
<organism evidence="2 3">
    <name type="scientific">Thalassiosira oceanica</name>
    <name type="common">Marine diatom</name>
    <dbReference type="NCBI Taxonomy" id="159749"/>
    <lineage>
        <taxon>Eukaryota</taxon>
        <taxon>Sar</taxon>
        <taxon>Stramenopiles</taxon>
        <taxon>Ochrophyta</taxon>
        <taxon>Bacillariophyta</taxon>
        <taxon>Coscinodiscophyceae</taxon>
        <taxon>Thalassiosirophycidae</taxon>
        <taxon>Thalassiosirales</taxon>
        <taxon>Thalassiosiraceae</taxon>
        <taxon>Thalassiosira</taxon>
    </lineage>
</organism>
<evidence type="ECO:0000256" key="1">
    <source>
        <dbReference type="SAM" id="MobiDB-lite"/>
    </source>
</evidence>
<sequence length="89" mass="8842">MAITAPSVAGESATPDRPYDGSGGDEGRMRGGLGGASATSDAEDNEEEEEDEIFHSARNLAAELEAGEDSPGKTDGGARESSGAPGSDG</sequence>
<gene>
    <name evidence="2" type="ORF">THAOC_30844</name>
</gene>
<accession>K0RDA6</accession>
<feature type="non-terminal residue" evidence="2">
    <location>
        <position position="89"/>
    </location>
</feature>